<dbReference type="EMBL" id="MN739800">
    <property type="protein sequence ID" value="QHT26635.1"/>
    <property type="molecule type" value="Genomic_DNA"/>
</dbReference>
<evidence type="ECO:0000313" key="2">
    <source>
        <dbReference type="EMBL" id="QHT26635.1"/>
    </source>
</evidence>
<sequence length="47" mass="5889">MDDQRAFINNEEIPENIYYNDNLLFYIIMVFLIILILIFFIYMFYLI</sequence>
<accession>A0A6C0EH32</accession>
<proteinExistence type="predicted"/>
<name>A0A6C0EH32_9ZZZZ</name>
<feature type="transmembrane region" description="Helical" evidence="1">
    <location>
        <begin position="23"/>
        <end position="45"/>
    </location>
</feature>
<dbReference type="AlphaFoldDB" id="A0A6C0EH32"/>
<protein>
    <submittedName>
        <fullName evidence="2">Uncharacterized protein</fullName>
    </submittedName>
</protein>
<keyword evidence="1" id="KW-0472">Membrane</keyword>
<organism evidence="2">
    <name type="scientific">viral metagenome</name>
    <dbReference type="NCBI Taxonomy" id="1070528"/>
    <lineage>
        <taxon>unclassified sequences</taxon>
        <taxon>metagenomes</taxon>
        <taxon>organismal metagenomes</taxon>
    </lineage>
</organism>
<keyword evidence="1" id="KW-0812">Transmembrane</keyword>
<reference evidence="2" key="1">
    <citation type="journal article" date="2020" name="Nature">
        <title>Giant virus diversity and host interactions through global metagenomics.</title>
        <authorList>
            <person name="Schulz F."/>
            <person name="Roux S."/>
            <person name="Paez-Espino D."/>
            <person name="Jungbluth S."/>
            <person name="Walsh D.A."/>
            <person name="Denef V.J."/>
            <person name="McMahon K.D."/>
            <person name="Konstantinidis K.T."/>
            <person name="Eloe-Fadrosh E.A."/>
            <person name="Kyrpides N.C."/>
            <person name="Woyke T."/>
        </authorList>
    </citation>
    <scope>NUCLEOTIDE SEQUENCE</scope>
    <source>
        <strain evidence="2">GVMAG-M-3300023179-2</strain>
    </source>
</reference>
<keyword evidence="1" id="KW-1133">Transmembrane helix</keyword>
<evidence type="ECO:0000256" key="1">
    <source>
        <dbReference type="SAM" id="Phobius"/>
    </source>
</evidence>